<keyword evidence="8" id="KW-1043">Host membrane</keyword>
<evidence type="ECO:0000259" key="18">
    <source>
        <dbReference type="Pfam" id="PF00606"/>
    </source>
</evidence>
<evidence type="ECO:0000256" key="16">
    <source>
        <dbReference type="SAM" id="MobiDB-lite"/>
    </source>
</evidence>
<proteinExistence type="inferred from homology"/>
<evidence type="ECO:0000256" key="5">
    <source>
        <dbReference type="ARBA" id="ARBA00022804"/>
    </source>
</evidence>
<feature type="domain" description="Herpesvirus Glycoprotein B PH-like" evidence="19">
    <location>
        <begin position="135"/>
        <end position="346"/>
    </location>
</feature>
<keyword evidence="6" id="KW-1040">Host Golgi apparatus</keyword>
<keyword evidence="1" id="KW-1032">Host cell membrane</keyword>
<evidence type="ECO:0000256" key="7">
    <source>
        <dbReference type="ARBA" id="ARBA00022844"/>
    </source>
</evidence>
<dbReference type="InterPro" id="IPR038631">
    <property type="entry name" value="Glycoprot_B_PH2_sf"/>
</dbReference>
<evidence type="ECO:0000256" key="2">
    <source>
        <dbReference type="ARBA" id="ARBA00022581"/>
    </source>
</evidence>
<feature type="region of interest" description="Disordered" evidence="16">
    <location>
        <begin position="20"/>
        <end position="83"/>
    </location>
</feature>
<dbReference type="Gene3D" id="2.30.29.100">
    <property type="match status" value="1"/>
</dbReference>
<feature type="domain" description="Herpesvirus glycoprotein B ectodomain C-terminal" evidence="18">
    <location>
        <begin position="481"/>
        <end position="697"/>
    </location>
</feature>
<keyword evidence="12 17" id="KW-0472">Membrane</keyword>
<organism evidence="21">
    <name type="scientific">Bovine herpesvirus 4</name>
    <name type="common">BoHV-4</name>
    <name type="synonym">Movar virus</name>
    <dbReference type="NCBI Taxonomy" id="10385"/>
    <lineage>
        <taxon>Viruses</taxon>
        <taxon>Duplodnaviria</taxon>
        <taxon>Heunggongvirae</taxon>
        <taxon>Peploviricota</taxon>
        <taxon>Herviviricetes</taxon>
        <taxon>Herpesvirales</taxon>
        <taxon>Orthoherpesviridae</taxon>
        <taxon>Gammaherpesvirinae</taxon>
        <taxon>Rhadinovirus</taxon>
        <taxon>Rhadinovirus bovinegamma4</taxon>
    </lineage>
</organism>
<organismHost>
    <name type="scientific">Bos taurus</name>
    <name type="common">Bovine</name>
    <dbReference type="NCBI Taxonomy" id="9913"/>
</organismHost>
<evidence type="ECO:0000256" key="1">
    <source>
        <dbReference type="ARBA" id="ARBA00022511"/>
    </source>
</evidence>
<reference evidence="22" key="2">
    <citation type="submission" date="2019-10" db="EMBL/GenBank/DDBJ databases">
        <title>Experimental infection of calves with contemporary bovine gammaherpesvirus type 4.</title>
        <authorList>
            <person name="Bauermann F."/>
            <person name="Kutish G."/>
            <person name="Diel D."/>
            <person name="Falkenberg S."/>
            <person name="Martins M."/>
            <person name="Flores E."/>
        </authorList>
    </citation>
    <scope>NUCLEOTIDE SEQUENCE</scope>
    <source>
        <strain evidence="22">SD16-49</strain>
    </source>
</reference>
<dbReference type="Gene3D" id="1.20.5.1890">
    <property type="match status" value="1"/>
</dbReference>
<feature type="domain" description="Herpesvirus Glycoprotein B PH-like" evidence="20">
    <location>
        <begin position="349"/>
        <end position="445"/>
    </location>
</feature>
<evidence type="ECO:0000256" key="4">
    <source>
        <dbReference type="ARBA" id="ARBA00022729"/>
    </source>
</evidence>
<dbReference type="HAMAP" id="MF_04032">
    <property type="entry name" value="HSV_GB"/>
    <property type="match status" value="1"/>
</dbReference>
<gene>
    <name evidence="21" type="primary">gB</name>
</gene>
<dbReference type="EMBL" id="KC999113">
    <property type="protein sequence ID" value="AIA82755.1"/>
    <property type="molecule type" value="Genomic_DNA"/>
</dbReference>
<evidence type="ECO:0000256" key="13">
    <source>
        <dbReference type="ARBA" id="ARBA00023157"/>
    </source>
</evidence>
<evidence type="ECO:0000256" key="3">
    <source>
        <dbReference type="ARBA" id="ARBA00022692"/>
    </source>
</evidence>
<feature type="transmembrane region" description="Helical" evidence="17">
    <location>
        <begin position="756"/>
        <end position="775"/>
    </location>
</feature>
<keyword evidence="2" id="KW-0945">Host-virus interaction</keyword>
<evidence type="ECO:0000256" key="11">
    <source>
        <dbReference type="ARBA" id="ARBA00023046"/>
    </source>
</evidence>
<evidence type="ECO:0000313" key="22">
    <source>
        <dbReference type="EMBL" id="QJC19155.1"/>
    </source>
</evidence>
<dbReference type="InterPro" id="IPR000234">
    <property type="entry name" value="Herpes_Glycoprot_B"/>
</dbReference>
<evidence type="ECO:0000256" key="6">
    <source>
        <dbReference type="ARBA" id="ARBA00022812"/>
    </source>
</evidence>
<keyword evidence="9" id="KW-0261">Viral envelope protein</keyword>
<dbReference type="SMR" id="A0A0F6N4W9"/>
<feature type="compositionally biased region" description="Low complexity" evidence="16">
    <location>
        <begin position="20"/>
        <end position="55"/>
    </location>
</feature>
<dbReference type="InterPro" id="IPR035381">
    <property type="entry name" value="Glycoprot_B_PH2"/>
</dbReference>
<keyword evidence="5" id="KW-1161">Viral attachment to host cell</keyword>
<keyword evidence="7" id="KW-0946">Virion</keyword>
<dbReference type="Pfam" id="PF00606">
    <property type="entry name" value="Glycoprotein_B"/>
    <property type="match status" value="1"/>
</dbReference>
<evidence type="ECO:0000256" key="12">
    <source>
        <dbReference type="ARBA" id="ARBA00023136"/>
    </source>
</evidence>
<evidence type="ECO:0000259" key="20">
    <source>
        <dbReference type="Pfam" id="PF17417"/>
    </source>
</evidence>
<evidence type="ECO:0000256" key="17">
    <source>
        <dbReference type="SAM" id="Phobius"/>
    </source>
</evidence>
<dbReference type="InterPro" id="IPR035377">
    <property type="entry name" value="Glycoprot_B_PH1"/>
</dbReference>
<evidence type="ECO:0000256" key="9">
    <source>
        <dbReference type="ARBA" id="ARBA00022879"/>
    </source>
</evidence>
<protein>
    <submittedName>
        <fullName evidence="21">Glycoprotein B</fullName>
    </submittedName>
</protein>
<dbReference type="InterPro" id="IPR055341">
    <property type="entry name" value="Glycoprotein_B_ecto_C"/>
</dbReference>
<keyword evidence="10 17" id="KW-1133">Transmembrane helix</keyword>
<dbReference type="GO" id="GO:0046718">
    <property type="term" value="P:symbiont entry into host cell"/>
    <property type="evidence" value="ECO:0007669"/>
    <property type="project" value="UniProtKB-KW"/>
</dbReference>
<evidence type="ECO:0000256" key="15">
    <source>
        <dbReference type="ARBA" id="ARBA00023296"/>
    </source>
</evidence>
<organismHost>
    <name type="scientific">Felis catus</name>
    <name type="common">Cat</name>
    <name type="synonym">Felis silvestris catus</name>
    <dbReference type="NCBI Taxonomy" id="9685"/>
</organismHost>
<dbReference type="EMBL" id="MN551084">
    <property type="protein sequence ID" value="QJC19155.1"/>
    <property type="molecule type" value="Genomic_DNA"/>
</dbReference>
<keyword evidence="15" id="KW-1160">Virus entry into host cell</keyword>
<reference evidence="21" key="1">
    <citation type="submission" date="2013-05" db="EMBL/GenBank/DDBJ databases">
        <title>Seroprevalence against a Canadian isolate of bovine herpesvirus 4 (BHV4) is higher in various diseases affected bovine dairy herds compared to healthy herds.</title>
        <authorList>
            <person name="Music N."/>
            <person name="Laroche J."/>
            <person name="Tremblay D."/>
            <person name="Mandeville I."/>
            <person name="Bellehumeur C."/>
            <person name="Charette S.J."/>
            <person name="Gagnon C.A."/>
        </authorList>
    </citation>
    <scope>NUCLEOTIDE SEQUENCE</scope>
    <source>
        <strain evidence="21">FMV09-1180503</strain>
    </source>
</reference>
<organismHost>
    <name type="scientific">Panthera leo</name>
    <name type="common">Lion</name>
    <dbReference type="NCBI Taxonomy" id="9689"/>
</organismHost>
<keyword evidence="14" id="KW-0325">Glycoprotein</keyword>
<dbReference type="Gene3D" id="2.30.30.1230">
    <property type="match status" value="1"/>
</dbReference>
<dbReference type="GO" id="GO:0019031">
    <property type="term" value="C:viral envelope"/>
    <property type="evidence" value="ECO:0007669"/>
    <property type="project" value="UniProtKB-KW"/>
</dbReference>
<evidence type="ECO:0000256" key="14">
    <source>
        <dbReference type="ARBA" id="ARBA00023180"/>
    </source>
</evidence>
<dbReference type="Pfam" id="PF17417">
    <property type="entry name" value="Glycoprot_B_PH2"/>
    <property type="match status" value="1"/>
</dbReference>
<keyword evidence="11" id="KW-1039">Host endosome</keyword>
<dbReference type="SUPFAM" id="SSF161008">
    <property type="entry name" value="Viral glycoprotein ectodomain-like"/>
    <property type="match status" value="1"/>
</dbReference>
<accession>A0A0F6N4W9</accession>
<feature type="region of interest" description="Disordered" evidence="16">
    <location>
        <begin position="857"/>
        <end position="877"/>
    </location>
</feature>
<keyword evidence="13" id="KW-1015">Disulfide bond</keyword>
<evidence type="ECO:0000256" key="10">
    <source>
        <dbReference type="ARBA" id="ARBA00022989"/>
    </source>
</evidence>
<sequence>MYYKAILLFTLINVCSLNQTSTPHSTTTSRSNSSTTSSMKTSTSKPSTTTSTNGSLAASPQNNSTTKPSTDNQGTSTPTIPTATDDTVSKNFYKYRVCSASSSSGELFRFDLDHTCPNTTDKEHVEGILLVLKKNIVPYIFKVRRYRKIATSVTVYRGWSQAAVTNRDDISRAILYNEISMIDRTYHCFSAMATVINGILNTYIDRDSENKSVPLQPVAGLTENINRYFSQPLIYSEPGWFPGIYRVRTTVNCEVVDMYARSVEPYTHFITALGDTIEISPFCHNNSAYPIDNSTSRDAKKVWIEEKHQIVEYERRGDPTTEKRIFLKDEEYTISWKAEDRQKAVCEYVLWKTFPRAIQTKHNDSFHFVANEVTASFLTSNQEATELRVDNGTLSCMNETINRTIEETVKKFNKSHIREGDVKYYKTNGGLFLIWQALKPLNLTEHTNYTIDRNNSKNGNKSRQKRSLIDVKTFNGSKGLSTAQVQFAYDHLRTSMNHILEELTKTWCREQKKDNLMWYELSKINPVSVMAAIYGKPVAVKAMGDAFMVSECINVDQASVNIHKSMRTDDPKVCYSRPLVTFKFVNSTATFRGQLGTRNEILLTNTHVETCRPTADHYFFVKNMTHYFKDYKFVKTMDTNNISTLDTFLTLNLTFIDNIDFKTVELYSETERKMASALDLETMFREYNYYTQKLASLREDLDNTIDLNRDRLVKDLSEMMADLGDIGKVVVNTFSGIVTVFGSIVGGFVSFFTNPIGGVTIILLLIVVVFVVFIVSRRTNNMNEAPIKMIYPNIDKASEQENIQPLPGEEIKRILLGMHQLQQSEHGKSEEEASHKPGLFQLLGDGLQLLRRRGYTRLPTFDPSPGNDTSETHQKYV</sequence>
<evidence type="ECO:0000256" key="8">
    <source>
        <dbReference type="ARBA" id="ARBA00022870"/>
    </source>
</evidence>
<keyword evidence="3 17" id="KW-0812">Transmembrane</keyword>
<feature type="compositionally biased region" description="Polar residues" evidence="16">
    <location>
        <begin position="56"/>
        <end position="83"/>
    </location>
</feature>
<evidence type="ECO:0000313" key="21">
    <source>
        <dbReference type="EMBL" id="AIA82755.1"/>
    </source>
</evidence>
<evidence type="ECO:0000259" key="19">
    <source>
        <dbReference type="Pfam" id="PF17416"/>
    </source>
</evidence>
<dbReference type="Gene3D" id="6.10.250.3280">
    <property type="match status" value="1"/>
</dbReference>
<dbReference type="GO" id="GO:0019062">
    <property type="term" value="P:virion attachment to host cell"/>
    <property type="evidence" value="ECO:0007669"/>
    <property type="project" value="UniProtKB-KW"/>
</dbReference>
<keyword evidence="4" id="KW-0732">Signal</keyword>
<name>A0A0F6N4W9_BHV4</name>
<dbReference type="Pfam" id="PF17416">
    <property type="entry name" value="Glycoprot_B_PH1"/>
    <property type="match status" value="1"/>
</dbReference>